<evidence type="ECO:0000313" key="3">
    <source>
        <dbReference type="Proteomes" id="UP000735302"/>
    </source>
</evidence>
<organism evidence="2 3">
    <name type="scientific">Plakobranchus ocellatus</name>
    <dbReference type="NCBI Taxonomy" id="259542"/>
    <lineage>
        <taxon>Eukaryota</taxon>
        <taxon>Metazoa</taxon>
        <taxon>Spiralia</taxon>
        <taxon>Lophotrochozoa</taxon>
        <taxon>Mollusca</taxon>
        <taxon>Gastropoda</taxon>
        <taxon>Heterobranchia</taxon>
        <taxon>Euthyneura</taxon>
        <taxon>Panpulmonata</taxon>
        <taxon>Sacoglossa</taxon>
        <taxon>Placobranchoidea</taxon>
        <taxon>Plakobranchidae</taxon>
        <taxon>Plakobranchus</taxon>
    </lineage>
</organism>
<proteinExistence type="predicted"/>
<evidence type="ECO:0000256" key="1">
    <source>
        <dbReference type="SAM" id="MobiDB-lite"/>
    </source>
</evidence>
<gene>
    <name evidence="2" type="ORF">PoB_003894600</name>
</gene>
<protein>
    <submittedName>
        <fullName evidence="2">Uncharacterized protein</fullName>
    </submittedName>
</protein>
<feature type="compositionally biased region" description="Polar residues" evidence="1">
    <location>
        <begin position="16"/>
        <end position="26"/>
    </location>
</feature>
<reference evidence="2 3" key="1">
    <citation type="journal article" date="2021" name="Elife">
        <title>Chloroplast acquisition without the gene transfer in kleptoplastic sea slugs, Plakobranchus ocellatus.</title>
        <authorList>
            <person name="Maeda T."/>
            <person name="Takahashi S."/>
            <person name="Yoshida T."/>
            <person name="Shimamura S."/>
            <person name="Takaki Y."/>
            <person name="Nagai Y."/>
            <person name="Toyoda A."/>
            <person name="Suzuki Y."/>
            <person name="Arimoto A."/>
            <person name="Ishii H."/>
            <person name="Satoh N."/>
            <person name="Nishiyama T."/>
            <person name="Hasebe M."/>
            <person name="Maruyama T."/>
            <person name="Minagawa J."/>
            <person name="Obokata J."/>
            <person name="Shigenobu S."/>
        </authorList>
    </citation>
    <scope>NUCLEOTIDE SEQUENCE [LARGE SCALE GENOMIC DNA]</scope>
</reference>
<feature type="region of interest" description="Disordered" evidence="1">
    <location>
        <begin position="1"/>
        <end position="51"/>
    </location>
</feature>
<dbReference type="EMBL" id="BLXT01004423">
    <property type="protein sequence ID" value="GFO12441.1"/>
    <property type="molecule type" value="Genomic_DNA"/>
</dbReference>
<accession>A0AAV4AW74</accession>
<sequence length="73" mass="7892">MWCRTGGHLHDRPMETWNSRPQQGNLGFSGPLSGRGAGSGAQTHDRRVPADLRADSLANVSLTPHFKANKGLL</sequence>
<keyword evidence="3" id="KW-1185">Reference proteome</keyword>
<name>A0AAV4AW74_9GAST</name>
<evidence type="ECO:0000313" key="2">
    <source>
        <dbReference type="EMBL" id="GFO12441.1"/>
    </source>
</evidence>
<dbReference type="AlphaFoldDB" id="A0AAV4AW74"/>
<dbReference type="Proteomes" id="UP000735302">
    <property type="component" value="Unassembled WGS sequence"/>
</dbReference>
<comment type="caution">
    <text evidence="2">The sequence shown here is derived from an EMBL/GenBank/DDBJ whole genome shotgun (WGS) entry which is preliminary data.</text>
</comment>